<proteinExistence type="inferred from homology"/>
<evidence type="ECO:0000313" key="7">
    <source>
        <dbReference type="EMBL" id="MBW4865450.1"/>
    </source>
</evidence>
<name>A0AAW4NL90_9BACT</name>
<keyword evidence="2" id="KW-0998">Cell outer membrane</keyword>
<dbReference type="PROSITE" id="PS52016">
    <property type="entry name" value="TONB_DEPENDENT_REC_3"/>
    <property type="match status" value="1"/>
</dbReference>
<dbReference type="InterPro" id="IPR000531">
    <property type="entry name" value="Beta-barrel_TonB"/>
</dbReference>
<evidence type="ECO:0000256" key="2">
    <source>
        <dbReference type="PROSITE-ProRule" id="PRU01360"/>
    </source>
</evidence>
<evidence type="ECO:0000256" key="3">
    <source>
        <dbReference type="RuleBase" id="RU003357"/>
    </source>
</evidence>
<comment type="similarity">
    <text evidence="2 3">Belongs to the TonB-dependent receptor family.</text>
</comment>
<keyword evidence="2" id="KW-0813">Transport</keyword>
<accession>A0AAW4NL90</accession>
<feature type="domain" description="TonB-dependent receptor-like beta-barrel" evidence="5">
    <location>
        <begin position="244"/>
        <end position="713"/>
    </location>
</feature>
<dbReference type="EMBL" id="JAHXRF010000007">
    <property type="protein sequence ID" value="MBW4865450.1"/>
    <property type="molecule type" value="Genomic_DNA"/>
</dbReference>
<keyword evidence="2" id="KW-0812">Transmembrane</keyword>
<keyword evidence="3" id="KW-0798">TonB box</keyword>
<sequence length="755" mass="84005">MKKSILLALLMSLCLWATAAPLGTNASLTGKVIDAIDNSPLVGVTIYIPELSEGTTTDANGNYALHDLPSKTITVQVSYLGHQTEIRKINLTTTSTADFKLHESNAMINEIVVTGLTGKTLMKESPTPISVVTQQQLHATSATNIIDAVSHEPGVSQITTGGGISKPVIRGLGFNRLAVVNDGIRQEGNQWGDEHGIEIDPQSISSVEILKGPASLMYGSDALAGVMIFHGDPVMGKNKMQANVSSEYQTNNGLFGYSANFSGNKNGFVWDGRWSQKLAHDYKNKVDNYVVGTQFREKAANAMLGLNKQWGYSHLILDYYHLTPGIAEGERSTSFRYGRELPFQQIHHYKAVLDNSFYIGEGTLHALVGYQQNRRQEFEDSETEPGLDMKLQTVNYDFHYLFPEKDGWKLTVGANGMIQNNKNLGDEFLIPNYNLFDFGAFATTSYKINQLTLSGGLRFDNRHLNSKELNTQFTAFKRNFRSVSGSVGAVYALTDKMNMRLNVARGFRAPNLGELACNGVHEGTQQYMLGNADLKPEHSWQLDAGWDMTSQLVSAQVSVFASFIDNYIFSQKLNGVITQNCPTYKYTQGNARLVGGEAMVDLHPISRLHFQNSFSYVNSIQLNQPRESKYLPWTPAPRWNSELRYDLVRDGQLLNNTYVSASMECNLRQNHFYAANDTETATPSYTLVNFSAGTDLRFNGHRRASLYLTANNIFNRAYQNHLSRLKYIGADPTTGQKGLFNMGRNFGVKLVLYVL</sequence>
<keyword evidence="7" id="KW-0675">Receptor</keyword>
<dbReference type="Proteomes" id="UP001196873">
    <property type="component" value="Unassembled WGS sequence"/>
</dbReference>
<dbReference type="CDD" id="cd01347">
    <property type="entry name" value="ligand_gated_channel"/>
    <property type="match status" value="1"/>
</dbReference>
<dbReference type="InterPro" id="IPR039426">
    <property type="entry name" value="TonB-dep_rcpt-like"/>
</dbReference>
<keyword evidence="2" id="KW-1134">Transmembrane beta strand</keyword>
<dbReference type="GO" id="GO:0015344">
    <property type="term" value="F:siderophore uptake transmembrane transporter activity"/>
    <property type="evidence" value="ECO:0007669"/>
    <property type="project" value="TreeGrafter"/>
</dbReference>
<reference evidence="7" key="1">
    <citation type="submission" date="2021-07" db="EMBL/GenBank/DDBJ databases">
        <title>Genomic diversity and antimicrobial resistance of Prevotella spp. isolated from chronic lung disease airways.</title>
        <authorList>
            <person name="Webb K.A."/>
            <person name="Olagoke O.S."/>
            <person name="Baird T."/>
            <person name="Neill J."/>
            <person name="Pham A."/>
            <person name="Wells T.J."/>
            <person name="Ramsay K.A."/>
            <person name="Bell S.C."/>
            <person name="Sarovich D.S."/>
            <person name="Price E.P."/>
        </authorList>
    </citation>
    <scope>NUCLEOTIDE SEQUENCE</scope>
    <source>
        <strain evidence="7">SCHI0047.S.3</strain>
    </source>
</reference>
<dbReference type="GO" id="GO:0044718">
    <property type="term" value="P:siderophore transmembrane transport"/>
    <property type="evidence" value="ECO:0007669"/>
    <property type="project" value="TreeGrafter"/>
</dbReference>
<protein>
    <submittedName>
        <fullName evidence="7">TonB-dependent receptor</fullName>
    </submittedName>
</protein>
<dbReference type="Pfam" id="PF00593">
    <property type="entry name" value="TonB_dep_Rec_b-barrel"/>
    <property type="match status" value="1"/>
</dbReference>
<gene>
    <name evidence="7" type="ORF">KZY68_05355</name>
</gene>
<evidence type="ECO:0000313" key="8">
    <source>
        <dbReference type="Proteomes" id="UP001196873"/>
    </source>
</evidence>
<dbReference type="RefSeq" id="WP_219425012.1">
    <property type="nucleotide sequence ID" value="NZ_CAUQEZ010000011.1"/>
</dbReference>
<dbReference type="InterPro" id="IPR012910">
    <property type="entry name" value="Plug_dom"/>
</dbReference>
<comment type="subcellular location">
    <subcellularLocation>
        <location evidence="2">Cell outer membrane</location>
        <topology evidence="2">Multi-pass membrane protein</topology>
    </subcellularLocation>
</comment>
<dbReference type="AlphaFoldDB" id="A0AAW4NL90"/>
<evidence type="ECO:0000259" key="5">
    <source>
        <dbReference type="Pfam" id="PF00593"/>
    </source>
</evidence>
<dbReference type="PANTHER" id="PTHR30069">
    <property type="entry name" value="TONB-DEPENDENT OUTER MEMBRANE RECEPTOR"/>
    <property type="match status" value="1"/>
</dbReference>
<keyword evidence="1 4" id="KW-0732">Signal</keyword>
<keyword evidence="2 3" id="KW-0472">Membrane</keyword>
<feature type="chain" id="PRO_5043487265" evidence="4">
    <location>
        <begin position="20"/>
        <end position="755"/>
    </location>
</feature>
<comment type="caution">
    <text evidence="7">The sequence shown here is derived from an EMBL/GenBank/DDBJ whole genome shotgun (WGS) entry which is preliminary data.</text>
</comment>
<organism evidence="7 8">
    <name type="scientific">Segatella salivae</name>
    <dbReference type="NCBI Taxonomy" id="228604"/>
    <lineage>
        <taxon>Bacteria</taxon>
        <taxon>Pseudomonadati</taxon>
        <taxon>Bacteroidota</taxon>
        <taxon>Bacteroidia</taxon>
        <taxon>Bacteroidales</taxon>
        <taxon>Prevotellaceae</taxon>
        <taxon>Segatella</taxon>
    </lineage>
</organism>
<evidence type="ECO:0000259" key="6">
    <source>
        <dbReference type="Pfam" id="PF07715"/>
    </source>
</evidence>
<dbReference type="PANTHER" id="PTHR30069:SF29">
    <property type="entry name" value="HEMOGLOBIN AND HEMOGLOBIN-HAPTOGLOBIN-BINDING PROTEIN 1-RELATED"/>
    <property type="match status" value="1"/>
</dbReference>
<feature type="domain" description="TonB-dependent receptor plug" evidence="6">
    <location>
        <begin position="123"/>
        <end position="226"/>
    </location>
</feature>
<dbReference type="GO" id="GO:0009279">
    <property type="term" value="C:cell outer membrane"/>
    <property type="evidence" value="ECO:0007669"/>
    <property type="project" value="UniProtKB-SubCell"/>
</dbReference>
<evidence type="ECO:0000256" key="1">
    <source>
        <dbReference type="ARBA" id="ARBA00022729"/>
    </source>
</evidence>
<dbReference type="Pfam" id="PF13715">
    <property type="entry name" value="CarbopepD_reg_2"/>
    <property type="match status" value="1"/>
</dbReference>
<dbReference type="Pfam" id="PF07715">
    <property type="entry name" value="Plug"/>
    <property type="match status" value="1"/>
</dbReference>
<evidence type="ECO:0000256" key="4">
    <source>
        <dbReference type="SAM" id="SignalP"/>
    </source>
</evidence>
<feature type="signal peptide" evidence="4">
    <location>
        <begin position="1"/>
        <end position="19"/>
    </location>
</feature>